<evidence type="ECO:0000313" key="2">
    <source>
        <dbReference type="Proteomes" id="UP000051888"/>
    </source>
</evidence>
<dbReference type="OrthoDB" id="2112405at2"/>
<dbReference type="STRING" id="157838.AN964_14320"/>
<dbReference type="RefSeq" id="WP_055740331.1">
    <property type="nucleotide sequence ID" value="NZ_JAAIWL010000072.1"/>
</dbReference>
<dbReference type="PATRIC" id="fig|157838.3.peg.3187"/>
<reference evidence="1 2" key="1">
    <citation type="submission" date="2015-09" db="EMBL/GenBank/DDBJ databases">
        <title>Genome sequencing project for genomic taxonomy and phylogenomics of Bacillus-like bacteria.</title>
        <authorList>
            <person name="Liu B."/>
            <person name="Wang J."/>
            <person name="Zhu Y."/>
            <person name="Liu G."/>
            <person name="Chen Q."/>
            <person name="Chen Z."/>
            <person name="Lan J."/>
            <person name="Che J."/>
            <person name="Ge C."/>
            <person name="Shi H."/>
            <person name="Pan Z."/>
            <person name="Liu X."/>
        </authorList>
    </citation>
    <scope>NUCLEOTIDE SEQUENCE [LARGE SCALE GENOMIC DNA]</scope>
    <source>
        <strain evidence="1 2">LMG 18435</strain>
    </source>
</reference>
<sequence>MKGILLRALDSGMKLEMIYISNNNEITYRTIKVLSVEIDSFKAYCYLRKKQRTFVIKNILSIGPERLKYNKDIS</sequence>
<dbReference type="EMBL" id="LJJC01000004">
    <property type="protein sequence ID" value="KQL54553.1"/>
    <property type="molecule type" value="Genomic_DNA"/>
</dbReference>
<protein>
    <recommendedName>
        <fullName evidence="3">WYL domain-containing protein</fullName>
    </recommendedName>
</protein>
<organism evidence="1 2">
    <name type="scientific">Heyndrickxia shackletonii</name>
    <dbReference type="NCBI Taxonomy" id="157838"/>
    <lineage>
        <taxon>Bacteria</taxon>
        <taxon>Bacillati</taxon>
        <taxon>Bacillota</taxon>
        <taxon>Bacilli</taxon>
        <taxon>Bacillales</taxon>
        <taxon>Bacillaceae</taxon>
        <taxon>Heyndrickxia</taxon>
    </lineage>
</organism>
<evidence type="ECO:0008006" key="3">
    <source>
        <dbReference type="Google" id="ProtNLM"/>
    </source>
</evidence>
<accession>A0A0Q3TLJ2</accession>
<keyword evidence="2" id="KW-1185">Reference proteome</keyword>
<dbReference type="AlphaFoldDB" id="A0A0Q3TLJ2"/>
<name>A0A0Q3TLJ2_9BACI</name>
<proteinExistence type="predicted"/>
<gene>
    <name evidence="1" type="ORF">AN964_14320</name>
</gene>
<evidence type="ECO:0000313" key="1">
    <source>
        <dbReference type="EMBL" id="KQL54553.1"/>
    </source>
</evidence>
<dbReference type="Proteomes" id="UP000051888">
    <property type="component" value="Unassembled WGS sequence"/>
</dbReference>
<comment type="caution">
    <text evidence="1">The sequence shown here is derived from an EMBL/GenBank/DDBJ whole genome shotgun (WGS) entry which is preliminary data.</text>
</comment>